<proteinExistence type="predicted"/>
<dbReference type="Pfam" id="PF02450">
    <property type="entry name" value="LCAT"/>
    <property type="match status" value="2"/>
</dbReference>
<evidence type="ECO:0000313" key="3">
    <source>
        <dbReference type="EMBL" id="CAF1580016.1"/>
    </source>
</evidence>
<evidence type="ECO:0000256" key="1">
    <source>
        <dbReference type="SAM" id="SignalP"/>
    </source>
</evidence>
<dbReference type="AlphaFoldDB" id="A0A815Z6J3"/>
<feature type="chain" id="PRO_5036229392" evidence="1">
    <location>
        <begin position="24"/>
        <end position="409"/>
    </location>
</feature>
<dbReference type="InterPro" id="IPR003386">
    <property type="entry name" value="LACT/PDAT_acylTrfase"/>
</dbReference>
<evidence type="ECO:0000313" key="4">
    <source>
        <dbReference type="Proteomes" id="UP000663855"/>
    </source>
</evidence>
<protein>
    <submittedName>
        <fullName evidence="3">Uncharacterized protein</fullName>
    </submittedName>
</protein>
<organism evidence="3 4">
    <name type="scientific">Rotaria magnacalcarata</name>
    <dbReference type="NCBI Taxonomy" id="392030"/>
    <lineage>
        <taxon>Eukaryota</taxon>
        <taxon>Metazoa</taxon>
        <taxon>Spiralia</taxon>
        <taxon>Gnathifera</taxon>
        <taxon>Rotifera</taxon>
        <taxon>Eurotatoria</taxon>
        <taxon>Bdelloidea</taxon>
        <taxon>Philodinida</taxon>
        <taxon>Philodinidae</taxon>
        <taxon>Rotaria</taxon>
    </lineage>
</organism>
<dbReference type="InterPro" id="IPR029058">
    <property type="entry name" value="AB_hydrolase_fold"/>
</dbReference>
<feature type="signal peptide" evidence="1">
    <location>
        <begin position="1"/>
        <end position="23"/>
    </location>
</feature>
<dbReference type="Gene3D" id="3.40.50.1820">
    <property type="entry name" value="alpha/beta hydrolase"/>
    <property type="match status" value="2"/>
</dbReference>
<reference evidence="3" key="1">
    <citation type="submission" date="2021-02" db="EMBL/GenBank/DDBJ databases">
        <authorList>
            <person name="Nowell W R."/>
        </authorList>
    </citation>
    <scope>NUCLEOTIDE SEQUENCE</scope>
</reference>
<dbReference type="EMBL" id="CAJNOV010015814">
    <property type="protein sequence ID" value="CAF1580016.1"/>
    <property type="molecule type" value="Genomic_DNA"/>
</dbReference>
<dbReference type="GO" id="GO:0008374">
    <property type="term" value="F:O-acyltransferase activity"/>
    <property type="evidence" value="ECO:0007669"/>
    <property type="project" value="InterPro"/>
</dbReference>
<dbReference type="Proteomes" id="UP000663834">
    <property type="component" value="Unassembled WGS sequence"/>
</dbReference>
<dbReference type="OrthoDB" id="190846at2759"/>
<dbReference type="PANTHER" id="PTHR11440">
    <property type="entry name" value="LECITHIN-CHOLESTEROL ACYLTRANSFERASE-RELATED"/>
    <property type="match status" value="1"/>
</dbReference>
<keyword evidence="1" id="KW-0732">Signal</keyword>
<dbReference type="EMBL" id="CAJNOW010002240">
    <property type="protein sequence ID" value="CAF1345406.1"/>
    <property type="molecule type" value="Genomic_DNA"/>
</dbReference>
<dbReference type="Proteomes" id="UP000663855">
    <property type="component" value="Unassembled WGS sequence"/>
</dbReference>
<evidence type="ECO:0000313" key="2">
    <source>
        <dbReference type="EMBL" id="CAF1345406.1"/>
    </source>
</evidence>
<gene>
    <name evidence="3" type="ORF">CJN711_LOCUS32869</name>
    <name evidence="2" type="ORF">KQP761_LOCUS6954</name>
</gene>
<comment type="caution">
    <text evidence="3">The sequence shown here is derived from an EMBL/GenBank/DDBJ whole genome shotgun (WGS) entry which is preliminary data.</text>
</comment>
<dbReference type="GO" id="GO:0006629">
    <property type="term" value="P:lipid metabolic process"/>
    <property type="evidence" value="ECO:0007669"/>
    <property type="project" value="InterPro"/>
</dbReference>
<name>A0A815Z6J3_9BILA</name>
<accession>A0A815Z6J3</accession>
<sequence>MYIFHIRHLFLCLIFISITNINGDSVLYPAIFIPGNAGSQIWARLNRTTPTPHFFCARHSNWFELWLDARLLLPEVIDCFVDNMRLTYDPTTKKTSNLEGIDTQIPGFGETSTIEHFDSSGFPYSTYFAPIIKSLAALGYKRGLNLRGAPYDFRRGLDEQDDFFANFTQLVLDTYEQNNQTKIVLVTHSMGGPFALYWLHQQNRSFKEKYIRSMVNIATPWGGAVKALRLMASGDNIDIHGVSPIRIRPYQRSAPSTAFVMPSVNFWGEDETIVVAPKRNYTVNDFKEFFDDIEFPIGYEYWLNNKDLLQELTPPEVELHEIYSLQMPTPGVFLYNNRTFPDIQPAILPDDGDGTVNKRSLLGFKNWEGKQEQDILSLELVGVEHLAILRHPTTVNYVKQVVTGQFDKK</sequence>
<dbReference type="SUPFAM" id="SSF53474">
    <property type="entry name" value="alpha/beta-Hydrolases"/>
    <property type="match status" value="1"/>
</dbReference>